<gene>
    <name evidence="1" type="ORF">S01H1_83752</name>
</gene>
<dbReference type="AlphaFoldDB" id="X0XWM2"/>
<evidence type="ECO:0000313" key="1">
    <source>
        <dbReference type="EMBL" id="GAG47770.1"/>
    </source>
</evidence>
<feature type="non-terminal residue" evidence="1">
    <location>
        <position position="1"/>
    </location>
</feature>
<comment type="caution">
    <text evidence="1">The sequence shown here is derived from an EMBL/GenBank/DDBJ whole genome shotgun (WGS) entry which is preliminary data.</text>
</comment>
<protein>
    <recommendedName>
        <fullName evidence="2">DSBA-like thioredoxin domain-containing protein</fullName>
    </recommendedName>
</protein>
<evidence type="ECO:0008006" key="2">
    <source>
        <dbReference type="Google" id="ProtNLM"/>
    </source>
</evidence>
<name>X0XWM2_9ZZZZ</name>
<accession>X0XWM2</accession>
<reference evidence="1" key="1">
    <citation type="journal article" date="2014" name="Front. Microbiol.">
        <title>High frequency of phylogenetically diverse reductive dehalogenase-homologous genes in deep subseafloor sedimentary metagenomes.</title>
        <authorList>
            <person name="Kawai M."/>
            <person name="Futagami T."/>
            <person name="Toyoda A."/>
            <person name="Takaki Y."/>
            <person name="Nishi S."/>
            <person name="Hori S."/>
            <person name="Arai W."/>
            <person name="Tsubouchi T."/>
            <person name="Morono Y."/>
            <person name="Uchiyama I."/>
            <person name="Ito T."/>
            <person name="Fujiyama A."/>
            <person name="Inagaki F."/>
            <person name="Takami H."/>
        </authorList>
    </citation>
    <scope>NUCLEOTIDE SEQUENCE</scope>
    <source>
        <strain evidence="1">Expedition CK06-06</strain>
    </source>
</reference>
<proteinExistence type="predicted"/>
<organism evidence="1">
    <name type="scientific">marine sediment metagenome</name>
    <dbReference type="NCBI Taxonomy" id="412755"/>
    <lineage>
        <taxon>unclassified sequences</taxon>
        <taxon>metagenomes</taxon>
        <taxon>ecological metagenomes</taxon>
    </lineage>
</organism>
<dbReference type="EMBL" id="BARS01057005">
    <property type="protein sequence ID" value="GAG47770.1"/>
    <property type="molecule type" value="Genomic_DNA"/>
</dbReference>
<sequence>KRDAVLADYQEGVNDARFSAVPTAIFGETVVLEGAVPIEIYRRAVNVFLGREDYRVKVE</sequence>